<reference evidence="2 3" key="1">
    <citation type="submission" date="2021-01" db="EMBL/GenBank/DDBJ databases">
        <title>Genome Sequencing of Type Strains.</title>
        <authorList>
            <person name="Lemaire J.F."/>
            <person name="Inderbitzin P."/>
            <person name="Collins S.B."/>
            <person name="Wespe N."/>
            <person name="Knight-Connoni V."/>
        </authorList>
    </citation>
    <scope>NUCLEOTIDE SEQUENCE [LARGE SCALE GENOMIC DNA]</scope>
    <source>
        <strain evidence="2 3">DSM 14730</strain>
    </source>
</reference>
<comment type="caution">
    <text evidence="2">The sequence shown here is derived from an EMBL/GenBank/DDBJ whole genome shotgun (WGS) entry which is preliminary data.</text>
</comment>
<evidence type="ECO:0000313" key="3">
    <source>
        <dbReference type="Proteomes" id="UP001319060"/>
    </source>
</evidence>
<evidence type="ECO:0000313" key="2">
    <source>
        <dbReference type="EMBL" id="MBN3544835.1"/>
    </source>
</evidence>
<protein>
    <submittedName>
        <fullName evidence="2">Uncharacterized protein</fullName>
    </submittedName>
</protein>
<proteinExistence type="predicted"/>
<gene>
    <name evidence="2" type="ORF">JYA64_05995</name>
</gene>
<accession>A0ABS2ZDP7</accession>
<name>A0ABS2ZDP7_9BACL</name>
<organism evidence="2 3">
    <name type="scientific">Fictibacillus barbaricus</name>
    <dbReference type="NCBI Taxonomy" id="182136"/>
    <lineage>
        <taxon>Bacteria</taxon>
        <taxon>Bacillati</taxon>
        <taxon>Bacillota</taxon>
        <taxon>Bacilli</taxon>
        <taxon>Bacillales</taxon>
        <taxon>Fictibacillaceae</taxon>
        <taxon>Fictibacillus</taxon>
    </lineage>
</organism>
<keyword evidence="1" id="KW-0732">Signal</keyword>
<dbReference type="Proteomes" id="UP001319060">
    <property type="component" value="Unassembled WGS sequence"/>
</dbReference>
<dbReference type="RefSeq" id="WP_205723994.1">
    <property type="nucleotide sequence ID" value="NZ_JAFHKS010000042.1"/>
</dbReference>
<feature type="signal peptide" evidence="1">
    <location>
        <begin position="1"/>
        <end position="23"/>
    </location>
</feature>
<sequence length="151" mass="17265">MKKKLVLAVLLLAGFAALLSVFSKDSVQTVKETSIKSRPIEKNNIITYSGENDFWKASFSVGRNSKKQLHLSHLQKDRELPQELAFTLSTAYGKSKKETQIGAFKLSFRTFPETFSLTFEEDSVIPTESNKLILKITGKDHYQFFYLYLED</sequence>
<dbReference type="EMBL" id="JAFHKS010000042">
    <property type="protein sequence ID" value="MBN3544835.1"/>
    <property type="molecule type" value="Genomic_DNA"/>
</dbReference>
<feature type="chain" id="PRO_5047250855" evidence="1">
    <location>
        <begin position="24"/>
        <end position="151"/>
    </location>
</feature>
<evidence type="ECO:0000256" key="1">
    <source>
        <dbReference type="SAM" id="SignalP"/>
    </source>
</evidence>
<keyword evidence="3" id="KW-1185">Reference proteome</keyword>